<protein>
    <submittedName>
        <fullName evidence="2">Uncharacterized protein</fullName>
    </submittedName>
</protein>
<dbReference type="OrthoDB" id="2279190at2759"/>
<accession>A0A2D3VI84</accession>
<reference evidence="2 3" key="1">
    <citation type="submission" date="2016-03" db="EMBL/GenBank/DDBJ databases">
        <authorList>
            <person name="Ploux O."/>
        </authorList>
    </citation>
    <scope>NUCLEOTIDE SEQUENCE [LARGE SCALE GENOMIC DNA]</scope>
    <source>
        <strain evidence="2 3">URUG2</strain>
    </source>
</reference>
<organism evidence="2 3">
    <name type="scientific">Ramularia collo-cygni</name>
    <dbReference type="NCBI Taxonomy" id="112498"/>
    <lineage>
        <taxon>Eukaryota</taxon>
        <taxon>Fungi</taxon>
        <taxon>Dikarya</taxon>
        <taxon>Ascomycota</taxon>
        <taxon>Pezizomycotina</taxon>
        <taxon>Dothideomycetes</taxon>
        <taxon>Dothideomycetidae</taxon>
        <taxon>Mycosphaerellales</taxon>
        <taxon>Mycosphaerellaceae</taxon>
        <taxon>Ramularia</taxon>
    </lineage>
</organism>
<proteinExistence type="predicted"/>
<name>A0A2D3VI84_9PEZI</name>
<gene>
    <name evidence="2" type="ORF">RCC_06373</name>
</gene>
<keyword evidence="3" id="KW-1185">Reference proteome</keyword>
<evidence type="ECO:0000313" key="3">
    <source>
        <dbReference type="Proteomes" id="UP000225277"/>
    </source>
</evidence>
<feature type="region of interest" description="Disordered" evidence="1">
    <location>
        <begin position="1"/>
        <end position="47"/>
    </location>
</feature>
<dbReference type="PANTHER" id="PTHR35587">
    <property type="entry name" value="EXPRESSED PROTEIN"/>
    <property type="match status" value="1"/>
</dbReference>
<dbReference type="PANTHER" id="PTHR35587:SF3">
    <property type="entry name" value="EXPRESSED PROTEIN"/>
    <property type="match status" value="1"/>
</dbReference>
<dbReference type="STRING" id="112498.A0A2D3VI84"/>
<evidence type="ECO:0000313" key="2">
    <source>
        <dbReference type="EMBL" id="CZT20513.1"/>
    </source>
</evidence>
<dbReference type="GeneID" id="35601510"/>
<dbReference type="AlphaFoldDB" id="A0A2D3VI84"/>
<evidence type="ECO:0000256" key="1">
    <source>
        <dbReference type="SAM" id="MobiDB-lite"/>
    </source>
</evidence>
<sequence length="101" mass="10427">MADPKTTKPVTEAADDAKAGLAGGRKENSLVPAPEGPAAGVLGTAGIPPVGARKTFDQVQEEKNAKGDKSSLKIRIELDLDVEVHLTARVRGDITIGLLTA</sequence>
<dbReference type="Proteomes" id="UP000225277">
    <property type="component" value="Unassembled WGS sequence"/>
</dbReference>
<dbReference type="EMBL" id="FJUY01000009">
    <property type="protein sequence ID" value="CZT20513.1"/>
    <property type="molecule type" value="Genomic_DNA"/>
</dbReference>
<dbReference type="RefSeq" id="XP_023627402.1">
    <property type="nucleotide sequence ID" value="XM_023771634.1"/>
</dbReference>